<evidence type="ECO:0000313" key="2">
    <source>
        <dbReference type="Proteomes" id="UP001144280"/>
    </source>
</evidence>
<evidence type="ECO:0000313" key="1">
    <source>
        <dbReference type="EMBL" id="GLH97608.1"/>
    </source>
</evidence>
<dbReference type="RefSeq" id="WP_281895647.1">
    <property type="nucleotide sequence ID" value="NZ_BSDI01000011.1"/>
</dbReference>
<evidence type="ECO:0008006" key="3">
    <source>
        <dbReference type="Google" id="ProtNLM"/>
    </source>
</evidence>
<accession>A0ABQ5QSY0</accession>
<reference evidence="1" key="1">
    <citation type="submission" date="2022-12" db="EMBL/GenBank/DDBJ databases">
        <title>New Phytohabitans aurantiacus sp. RD004123 nov., an actinomycete isolated from soil.</title>
        <authorList>
            <person name="Triningsih D.W."/>
            <person name="Harunari E."/>
            <person name="Igarashi Y."/>
        </authorList>
    </citation>
    <scope>NUCLEOTIDE SEQUENCE</scope>
    <source>
        <strain evidence="1">RD004123</strain>
    </source>
</reference>
<dbReference type="Proteomes" id="UP001144280">
    <property type="component" value="Unassembled WGS sequence"/>
</dbReference>
<comment type="caution">
    <text evidence="1">The sequence shown here is derived from an EMBL/GenBank/DDBJ whole genome shotgun (WGS) entry which is preliminary data.</text>
</comment>
<proteinExistence type="predicted"/>
<protein>
    <recommendedName>
        <fullName evidence="3">RHIM domain-containing protein</fullName>
    </recommendedName>
</protein>
<name>A0ABQ5QSY0_9ACTN</name>
<gene>
    <name evidence="1" type="ORF">Pa4123_28830</name>
</gene>
<keyword evidence="2" id="KW-1185">Reference proteome</keyword>
<dbReference type="EMBL" id="BSDI01000011">
    <property type="protein sequence ID" value="GLH97608.1"/>
    <property type="molecule type" value="Genomic_DNA"/>
</dbReference>
<organism evidence="1 2">
    <name type="scientific">Phytohabitans aurantiacus</name>
    <dbReference type="NCBI Taxonomy" id="3016789"/>
    <lineage>
        <taxon>Bacteria</taxon>
        <taxon>Bacillati</taxon>
        <taxon>Actinomycetota</taxon>
        <taxon>Actinomycetes</taxon>
        <taxon>Micromonosporales</taxon>
        <taxon>Micromonosporaceae</taxon>
    </lineage>
</organism>
<sequence>MTDPIMVAIATAIAGKLAEGISDASRAAFASLTRAVRGRLRGDPADAAALEAAEARPDDAALVERLAAALDEACARDRAFRDELTLLWTAARDGGVTNTIGGAVHGPVVQARDVHGGIRFGGAPGP</sequence>